<dbReference type="InterPro" id="IPR050401">
    <property type="entry name" value="Cyclic_nucleotide_synthase"/>
</dbReference>
<dbReference type="InterPro" id="IPR001054">
    <property type="entry name" value="A/G_cyclase"/>
</dbReference>
<dbReference type="Pfam" id="PF08448">
    <property type="entry name" value="PAS_4"/>
    <property type="match status" value="1"/>
</dbReference>
<evidence type="ECO:0000313" key="11">
    <source>
        <dbReference type="Proteomes" id="UP001139308"/>
    </source>
</evidence>
<keyword evidence="5" id="KW-0472">Membrane</keyword>
<evidence type="ECO:0000256" key="2">
    <source>
        <dbReference type="ARBA" id="ARBA00022692"/>
    </source>
</evidence>
<evidence type="ECO:0000256" key="4">
    <source>
        <dbReference type="ARBA" id="ARBA00022989"/>
    </source>
</evidence>
<dbReference type="NCBIfam" id="TIGR00229">
    <property type="entry name" value="sensory_box"/>
    <property type="match status" value="1"/>
</dbReference>
<dbReference type="PROSITE" id="PS50112">
    <property type="entry name" value="PAS"/>
    <property type="match status" value="1"/>
</dbReference>
<evidence type="ECO:0000259" key="9">
    <source>
        <dbReference type="PROSITE" id="PS50125"/>
    </source>
</evidence>
<dbReference type="GO" id="GO:0004016">
    <property type="term" value="F:adenylate cyclase activity"/>
    <property type="evidence" value="ECO:0007669"/>
    <property type="project" value="UniProtKB-ARBA"/>
</dbReference>
<protein>
    <submittedName>
        <fullName evidence="10">PAS domain-containing protein</fullName>
    </submittedName>
</protein>
<evidence type="ECO:0000256" key="1">
    <source>
        <dbReference type="ARBA" id="ARBA00004370"/>
    </source>
</evidence>
<dbReference type="RefSeq" id="WP_238464719.1">
    <property type="nucleotide sequence ID" value="NZ_JAKLJA010000011.1"/>
</dbReference>
<sequence>MAAIHRPCFSDVPELRVGDVTLSAIDDPQTQRNKLARVMVDAMYQFVGLLDANGTMLEINRAALEAAGIRMDDIRGKPFWEARWWVVSPQTQASLRELIRRAGEGEFVRCDFEVYGQLAGAETIVVDFSILPIKDSSGDVIFLLPEGRNITEKRRAEAAIARKNEELQASWELIQRQRDELQSLYDKLAVEQKMSERLLLNLLPYPIAERLKARPDLIADSIPEIIADSFTDVTVLFADIVAFTPFSTNMTPEQLVAFLNEIFAEFDNIADRCGLEKIKTIGDSYMAAAGLPDPAPDHAVRAAHMSLDMIDALTRINRRHGYNLQMRIGINSGPVVAGVIGRRKFIYDLWGAAVITASRMESHSVAGRVQVTDATRRLLGDRFLFEERGAIEAKGIGTLHTWFLTGTNPIYAGTGVTSGQ</sequence>
<dbReference type="PANTHER" id="PTHR11920:SF335">
    <property type="entry name" value="GUANYLATE CYCLASE"/>
    <property type="match status" value="1"/>
</dbReference>
<dbReference type="InterPro" id="IPR035965">
    <property type="entry name" value="PAS-like_dom_sf"/>
</dbReference>
<dbReference type="PROSITE" id="PS50113">
    <property type="entry name" value="PAC"/>
    <property type="match status" value="1"/>
</dbReference>
<dbReference type="InterPro" id="IPR029787">
    <property type="entry name" value="Nucleotide_cyclase"/>
</dbReference>
<dbReference type="Pfam" id="PF00211">
    <property type="entry name" value="Guanylate_cyc"/>
    <property type="match status" value="1"/>
</dbReference>
<keyword evidence="6" id="KW-0456">Lyase</keyword>
<dbReference type="SMART" id="SM00091">
    <property type="entry name" value="PAS"/>
    <property type="match status" value="1"/>
</dbReference>
<dbReference type="CDD" id="cd00130">
    <property type="entry name" value="PAS"/>
    <property type="match status" value="1"/>
</dbReference>
<dbReference type="GO" id="GO:0009190">
    <property type="term" value="P:cyclic nucleotide biosynthetic process"/>
    <property type="evidence" value="ECO:0007669"/>
    <property type="project" value="InterPro"/>
</dbReference>
<feature type="domain" description="Guanylate cyclase" evidence="9">
    <location>
        <begin position="234"/>
        <end position="361"/>
    </location>
</feature>
<keyword evidence="2" id="KW-0812">Transmembrane</keyword>
<reference evidence="10" key="1">
    <citation type="submission" date="2022-01" db="EMBL/GenBank/DDBJ databases">
        <title>Genome sequence and assembly of Parabukholderia sp. RG36.</title>
        <authorList>
            <person name="Chhetri G."/>
        </authorList>
    </citation>
    <scope>NUCLEOTIDE SEQUENCE</scope>
    <source>
        <strain evidence="10">RG36</strain>
    </source>
</reference>
<evidence type="ECO:0000259" key="8">
    <source>
        <dbReference type="PROSITE" id="PS50113"/>
    </source>
</evidence>
<evidence type="ECO:0000313" key="10">
    <source>
        <dbReference type="EMBL" id="MCG5074862.1"/>
    </source>
</evidence>
<dbReference type="AlphaFoldDB" id="A0A9X1RRX4"/>
<accession>A0A9X1RRX4</accession>
<keyword evidence="4" id="KW-1133">Transmembrane helix</keyword>
<dbReference type="SUPFAM" id="SSF55785">
    <property type="entry name" value="PYP-like sensor domain (PAS domain)"/>
    <property type="match status" value="1"/>
</dbReference>
<dbReference type="InterPro" id="IPR013656">
    <property type="entry name" value="PAS_4"/>
</dbReference>
<dbReference type="FunFam" id="3.30.450.20:FF:000155">
    <property type="entry name" value="Sensor histidine kinase TodS"/>
    <property type="match status" value="1"/>
</dbReference>
<feature type="domain" description="PAC" evidence="8">
    <location>
        <begin position="108"/>
        <end position="162"/>
    </location>
</feature>
<comment type="subcellular location">
    <subcellularLocation>
        <location evidence="1">Membrane</location>
    </subcellularLocation>
</comment>
<organism evidence="10 11">
    <name type="scientific">Paraburkholderia tagetis</name>
    <dbReference type="NCBI Taxonomy" id="2913261"/>
    <lineage>
        <taxon>Bacteria</taxon>
        <taxon>Pseudomonadati</taxon>
        <taxon>Pseudomonadota</taxon>
        <taxon>Betaproteobacteria</taxon>
        <taxon>Burkholderiales</taxon>
        <taxon>Burkholderiaceae</taxon>
        <taxon>Paraburkholderia</taxon>
    </lineage>
</organism>
<dbReference type="PROSITE" id="PS50125">
    <property type="entry name" value="GUANYLATE_CYCLASE_2"/>
    <property type="match status" value="1"/>
</dbReference>
<keyword evidence="3" id="KW-0547">Nucleotide-binding</keyword>
<dbReference type="SUPFAM" id="SSF55073">
    <property type="entry name" value="Nucleotide cyclase"/>
    <property type="match status" value="1"/>
</dbReference>
<gene>
    <name evidence="10" type="ORF">L5014_16090</name>
</gene>
<evidence type="ECO:0000256" key="5">
    <source>
        <dbReference type="ARBA" id="ARBA00023136"/>
    </source>
</evidence>
<dbReference type="SMART" id="SM00044">
    <property type="entry name" value="CYCc"/>
    <property type="match status" value="1"/>
</dbReference>
<dbReference type="Proteomes" id="UP001139308">
    <property type="component" value="Unassembled WGS sequence"/>
</dbReference>
<dbReference type="PANTHER" id="PTHR11920">
    <property type="entry name" value="GUANYLYL CYCLASE"/>
    <property type="match status" value="1"/>
</dbReference>
<proteinExistence type="predicted"/>
<evidence type="ECO:0000259" key="7">
    <source>
        <dbReference type="PROSITE" id="PS50112"/>
    </source>
</evidence>
<dbReference type="GO" id="GO:0035556">
    <property type="term" value="P:intracellular signal transduction"/>
    <property type="evidence" value="ECO:0007669"/>
    <property type="project" value="InterPro"/>
</dbReference>
<dbReference type="Gene3D" id="3.30.70.1230">
    <property type="entry name" value="Nucleotide cyclase"/>
    <property type="match status" value="1"/>
</dbReference>
<dbReference type="CDD" id="cd07302">
    <property type="entry name" value="CHD"/>
    <property type="match status" value="1"/>
</dbReference>
<dbReference type="GO" id="GO:0016020">
    <property type="term" value="C:membrane"/>
    <property type="evidence" value="ECO:0007669"/>
    <property type="project" value="UniProtKB-SubCell"/>
</dbReference>
<comment type="caution">
    <text evidence="10">The sequence shown here is derived from an EMBL/GenBank/DDBJ whole genome shotgun (WGS) entry which is preliminary data.</text>
</comment>
<keyword evidence="11" id="KW-1185">Reference proteome</keyword>
<evidence type="ECO:0000256" key="3">
    <source>
        <dbReference type="ARBA" id="ARBA00022741"/>
    </source>
</evidence>
<feature type="domain" description="PAS" evidence="7">
    <location>
        <begin position="32"/>
        <end position="106"/>
    </location>
</feature>
<dbReference type="Gene3D" id="3.30.450.20">
    <property type="entry name" value="PAS domain"/>
    <property type="match status" value="1"/>
</dbReference>
<evidence type="ECO:0000256" key="6">
    <source>
        <dbReference type="ARBA" id="ARBA00023239"/>
    </source>
</evidence>
<dbReference type="InterPro" id="IPR000700">
    <property type="entry name" value="PAS-assoc_C"/>
</dbReference>
<dbReference type="GO" id="GO:0000166">
    <property type="term" value="F:nucleotide binding"/>
    <property type="evidence" value="ECO:0007669"/>
    <property type="project" value="UniProtKB-KW"/>
</dbReference>
<dbReference type="EMBL" id="JAKLJA010000011">
    <property type="protein sequence ID" value="MCG5074862.1"/>
    <property type="molecule type" value="Genomic_DNA"/>
</dbReference>
<dbReference type="InterPro" id="IPR000014">
    <property type="entry name" value="PAS"/>
</dbReference>
<name>A0A9X1RRX4_9BURK</name>